<dbReference type="EMBL" id="UINC01019916">
    <property type="protein sequence ID" value="SVA84144.1"/>
    <property type="molecule type" value="Genomic_DNA"/>
</dbReference>
<protein>
    <recommendedName>
        <fullName evidence="1">Transketolase N-terminal domain-containing protein</fullName>
    </recommendedName>
</protein>
<evidence type="ECO:0000259" key="1">
    <source>
        <dbReference type="Pfam" id="PF00456"/>
    </source>
</evidence>
<dbReference type="SUPFAM" id="SSF52518">
    <property type="entry name" value="Thiamin diphosphate-binding fold (THDP-binding)"/>
    <property type="match status" value="1"/>
</dbReference>
<sequence length="450" mass="50513">MATEVYTDPLGELEKDRLLATIEDRVLWNAMQLVHHANNVRPNPDGTKVGGHQASSASIATLMTSLYFDYMEKGDKISVKPHGSPIYHAIQYLLGNLDVSYMTELRAFRGLQAYPSRTKDPDGVDFSTGSVGLGPVAPNFASIVRSYTRSHGFSRPDLAGKNPRYISIVGDAELDEGSIWESIAEPEMRQASNILWVIDLNRQSLDRVIPGIRVRAWREMFGANGWNVIDAKYGNLLQTAFVQPNGELLRIAIDEMSNQAYQRLLRVDSEVLREWLPNYSRYPDDMRRLLARWDHSELHELFHNLGGHDFSTLREAFRSADSTPGPNVVFAYTLKGYRLPSVGDPQNHSVTLSVTQMEELRQTLRIPESQSWPKLEPGTPEGELAIEISERLRDDELGTPPPDEPIPWDFGRNYSGNMSTQQAFGLVLTDMSRSLGDISQRIVSVSPDVA</sequence>
<dbReference type="InterPro" id="IPR029061">
    <property type="entry name" value="THDP-binding"/>
</dbReference>
<gene>
    <name evidence="2" type="ORF">METZ01_LOCUS136998</name>
</gene>
<proteinExistence type="predicted"/>
<dbReference type="AlphaFoldDB" id="A0A381Z4U1"/>
<dbReference type="PANTHER" id="PTHR43825:SF4">
    <property type="entry name" value="PYRUVATE DEHYDROGENASE E1 COMPONENT"/>
    <property type="match status" value="1"/>
</dbReference>
<reference evidence="2" key="1">
    <citation type="submission" date="2018-05" db="EMBL/GenBank/DDBJ databases">
        <authorList>
            <person name="Lanie J.A."/>
            <person name="Ng W.-L."/>
            <person name="Kazmierczak K.M."/>
            <person name="Andrzejewski T.M."/>
            <person name="Davidsen T.M."/>
            <person name="Wayne K.J."/>
            <person name="Tettelin H."/>
            <person name="Glass J.I."/>
            <person name="Rusch D."/>
            <person name="Podicherti R."/>
            <person name="Tsui H.-C.T."/>
            <person name="Winkler M.E."/>
        </authorList>
    </citation>
    <scope>NUCLEOTIDE SEQUENCE</scope>
</reference>
<accession>A0A381Z4U1</accession>
<feature type="domain" description="Transketolase N-terminal" evidence="1">
    <location>
        <begin position="80"/>
        <end position="234"/>
    </location>
</feature>
<feature type="non-terminal residue" evidence="2">
    <location>
        <position position="450"/>
    </location>
</feature>
<name>A0A381Z4U1_9ZZZZ</name>
<dbReference type="PANTHER" id="PTHR43825">
    <property type="entry name" value="PYRUVATE DEHYDROGENASE E1 COMPONENT"/>
    <property type="match status" value="1"/>
</dbReference>
<evidence type="ECO:0000313" key="2">
    <source>
        <dbReference type="EMBL" id="SVA84144.1"/>
    </source>
</evidence>
<organism evidence="2">
    <name type="scientific">marine metagenome</name>
    <dbReference type="NCBI Taxonomy" id="408172"/>
    <lineage>
        <taxon>unclassified sequences</taxon>
        <taxon>metagenomes</taxon>
        <taxon>ecological metagenomes</taxon>
    </lineage>
</organism>
<dbReference type="InterPro" id="IPR051157">
    <property type="entry name" value="PDH/Transketolase"/>
</dbReference>
<dbReference type="InterPro" id="IPR005474">
    <property type="entry name" value="Transketolase_N"/>
</dbReference>
<dbReference type="Gene3D" id="3.40.50.970">
    <property type="match status" value="1"/>
</dbReference>
<dbReference type="Pfam" id="PF00456">
    <property type="entry name" value="Transketolase_N"/>
    <property type="match status" value="1"/>
</dbReference>